<comment type="subunit">
    <text evidence="2 7">Heterodimer of SbcC and SbcD.</text>
</comment>
<comment type="similarity">
    <text evidence="1 7">Belongs to the SbcD family.</text>
</comment>
<sequence>MKIIHTGDWHIGKIVNEFSMIEDQKIVLEQLINIIKEEKPNALIIAGDLYDRSIPPVEAVELLDRTFNKILLDLKVPILAIAGNHDSPERLAFGSRILTENGLHIAGSFNKEKREIKKVILKSNNENFNFYLLPYCDPKEIKHIFQDDKISTHDDAMRVLVDIIEKDLNKNEKNVLITHAYTSFIKDNQSFEVCQSERPLSIGGTDIVNAEYFSEFTYTALGHLHKPQKVKDNKIRYSGSLLKYSFSEVNHKKGATIVNINKYGEIQIDFKEFKPKRDMRIIKGPLEKLISPEIYKGTNIEDYVYALLTDEGELVDPIAKLRAVYPNIMGLSREGEIKKEDSKTSAGQGYKNKTKLQLFKEFYNSITGKYLEKESLQIITNVIEKIEKEVN</sequence>
<organism evidence="10 11">
    <name type="scientific">Clostridium tetani</name>
    <dbReference type="NCBI Taxonomy" id="1513"/>
    <lineage>
        <taxon>Bacteria</taxon>
        <taxon>Bacillati</taxon>
        <taxon>Bacillota</taxon>
        <taxon>Clostridia</taxon>
        <taxon>Eubacteriales</taxon>
        <taxon>Clostridiaceae</taxon>
        <taxon>Clostridium</taxon>
    </lineage>
</organism>
<dbReference type="InterPro" id="IPR041796">
    <property type="entry name" value="Mre11_N"/>
</dbReference>
<evidence type="ECO:0000259" key="8">
    <source>
        <dbReference type="Pfam" id="PF00149"/>
    </source>
</evidence>
<dbReference type="InterPro" id="IPR004593">
    <property type="entry name" value="SbcD"/>
</dbReference>
<dbReference type="InterPro" id="IPR029052">
    <property type="entry name" value="Metallo-depent_PP-like"/>
</dbReference>
<evidence type="ECO:0000313" key="10">
    <source>
        <dbReference type="EMBL" id="RXI45067.1"/>
    </source>
</evidence>
<feature type="domain" description="Calcineurin-like phosphoesterase" evidence="8">
    <location>
        <begin position="1"/>
        <end position="227"/>
    </location>
</feature>
<evidence type="ECO:0000256" key="4">
    <source>
        <dbReference type="ARBA" id="ARBA00022722"/>
    </source>
</evidence>
<evidence type="ECO:0000313" key="11">
    <source>
        <dbReference type="Proteomes" id="UP000290921"/>
    </source>
</evidence>
<keyword evidence="4 7" id="KW-0540">Nuclease</keyword>
<dbReference type="RefSeq" id="WP_129030903.1">
    <property type="nucleotide sequence ID" value="NZ_QMAP01000014.1"/>
</dbReference>
<keyword evidence="7" id="KW-0255">Endonuclease</keyword>
<dbReference type="Pfam" id="PF12320">
    <property type="entry name" value="SbcD_C"/>
    <property type="match status" value="1"/>
</dbReference>
<keyword evidence="6 7" id="KW-0269">Exonuclease</keyword>
<dbReference type="Gene3D" id="3.60.21.10">
    <property type="match status" value="1"/>
</dbReference>
<reference evidence="10 11" key="1">
    <citation type="submission" date="2018-06" db="EMBL/GenBank/DDBJ databases">
        <title>Genome conservation of Clostridium tetani.</title>
        <authorList>
            <person name="Bruggemann H."/>
            <person name="Popoff M.R."/>
        </authorList>
    </citation>
    <scope>NUCLEOTIDE SEQUENCE [LARGE SCALE GENOMIC DNA]</scope>
    <source>
        <strain evidence="10 11">2017.061</strain>
    </source>
</reference>
<dbReference type="EMBL" id="QMAP01000014">
    <property type="protein sequence ID" value="RXI45067.1"/>
    <property type="molecule type" value="Genomic_DNA"/>
</dbReference>
<comment type="caution">
    <text evidence="10">The sequence shown here is derived from an EMBL/GenBank/DDBJ whole genome shotgun (WGS) entry which is preliminary data.</text>
</comment>
<evidence type="ECO:0000256" key="1">
    <source>
        <dbReference type="ARBA" id="ARBA00010555"/>
    </source>
</evidence>
<name>A0A4Q0VA51_CLOTA</name>
<evidence type="ECO:0000256" key="3">
    <source>
        <dbReference type="ARBA" id="ARBA00013365"/>
    </source>
</evidence>
<feature type="domain" description="Nuclease SbcCD subunit D C-terminal" evidence="9">
    <location>
        <begin position="275"/>
        <end position="364"/>
    </location>
</feature>
<dbReference type="InterPro" id="IPR026843">
    <property type="entry name" value="SbcD_C"/>
</dbReference>
<dbReference type="CDD" id="cd00840">
    <property type="entry name" value="MPP_Mre11_N"/>
    <property type="match status" value="1"/>
</dbReference>
<evidence type="ECO:0000256" key="2">
    <source>
        <dbReference type="ARBA" id="ARBA00011322"/>
    </source>
</evidence>
<proteinExistence type="inferred from homology"/>
<dbReference type="PANTHER" id="PTHR30337">
    <property type="entry name" value="COMPONENT OF ATP-DEPENDENT DSDNA EXONUCLEASE"/>
    <property type="match status" value="1"/>
</dbReference>
<dbReference type="AlphaFoldDB" id="A0A4Q0VA51"/>
<dbReference type="GO" id="GO:0004519">
    <property type="term" value="F:endonuclease activity"/>
    <property type="evidence" value="ECO:0007669"/>
    <property type="project" value="UniProtKB-KW"/>
</dbReference>
<evidence type="ECO:0000256" key="6">
    <source>
        <dbReference type="ARBA" id="ARBA00022839"/>
    </source>
</evidence>
<accession>A0A4Q0VA51</accession>
<dbReference type="InterPro" id="IPR050535">
    <property type="entry name" value="DNA_Repair-Maintenance_Comp"/>
</dbReference>
<dbReference type="Pfam" id="PF00149">
    <property type="entry name" value="Metallophos"/>
    <property type="match status" value="1"/>
</dbReference>
<keyword evidence="5 7" id="KW-0378">Hydrolase</keyword>
<dbReference type="Proteomes" id="UP000290921">
    <property type="component" value="Unassembled WGS sequence"/>
</dbReference>
<keyword evidence="7" id="KW-0235">DNA replication</keyword>
<evidence type="ECO:0000256" key="7">
    <source>
        <dbReference type="RuleBase" id="RU363069"/>
    </source>
</evidence>
<dbReference type="NCBIfam" id="TIGR00619">
    <property type="entry name" value="sbcd"/>
    <property type="match status" value="1"/>
</dbReference>
<dbReference type="InterPro" id="IPR004843">
    <property type="entry name" value="Calcineurin-like_PHP"/>
</dbReference>
<comment type="function">
    <text evidence="7">SbcCD cleaves DNA hairpin structures. These structures can inhibit DNA replication and are intermediates in certain DNA recombination reactions. The complex acts as a 3'-&gt;5' double strand exonuclease that can open hairpins. It also has a 5' single-strand endonuclease activity.</text>
</comment>
<dbReference type="GO" id="GO:0006260">
    <property type="term" value="P:DNA replication"/>
    <property type="evidence" value="ECO:0007669"/>
    <property type="project" value="UniProtKB-KW"/>
</dbReference>
<protein>
    <recommendedName>
        <fullName evidence="3 7">Nuclease SbcCD subunit D</fullName>
    </recommendedName>
</protein>
<dbReference type="PANTHER" id="PTHR30337:SF0">
    <property type="entry name" value="NUCLEASE SBCCD SUBUNIT D"/>
    <property type="match status" value="1"/>
</dbReference>
<dbReference type="GO" id="GO:0008408">
    <property type="term" value="F:3'-5' exonuclease activity"/>
    <property type="evidence" value="ECO:0007669"/>
    <property type="project" value="InterPro"/>
</dbReference>
<gene>
    <name evidence="7" type="primary">sbcD</name>
    <name evidence="10" type="ORF">DP130_12505</name>
</gene>
<evidence type="ECO:0000256" key="5">
    <source>
        <dbReference type="ARBA" id="ARBA00022801"/>
    </source>
</evidence>
<keyword evidence="7" id="KW-0233">DNA recombination</keyword>
<dbReference type="SUPFAM" id="SSF56300">
    <property type="entry name" value="Metallo-dependent phosphatases"/>
    <property type="match status" value="1"/>
</dbReference>
<dbReference type="GO" id="GO:0006310">
    <property type="term" value="P:DNA recombination"/>
    <property type="evidence" value="ECO:0007669"/>
    <property type="project" value="UniProtKB-KW"/>
</dbReference>
<evidence type="ECO:0000259" key="9">
    <source>
        <dbReference type="Pfam" id="PF12320"/>
    </source>
</evidence>